<feature type="non-terminal residue" evidence="1">
    <location>
        <position position="1"/>
    </location>
</feature>
<name>A0ABQ9V6B0_SAGOE</name>
<organism evidence="1 2">
    <name type="scientific">Saguinus oedipus</name>
    <name type="common">Cotton-top tamarin</name>
    <name type="synonym">Oedipomidas oedipus</name>
    <dbReference type="NCBI Taxonomy" id="9490"/>
    <lineage>
        <taxon>Eukaryota</taxon>
        <taxon>Metazoa</taxon>
        <taxon>Chordata</taxon>
        <taxon>Craniata</taxon>
        <taxon>Vertebrata</taxon>
        <taxon>Euteleostomi</taxon>
        <taxon>Mammalia</taxon>
        <taxon>Eutheria</taxon>
        <taxon>Euarchontoglires</taxon>
        <taxon>Primates</taxon>
        <taxon>Haplorrhini</taxon>
        <taxon>Platyrrhini</taxon>
        <taxon>Cebidae</taxon>
        <taxon>Callitrichinae</taxon>
        <taxon>Saguinus</taxon>
    </lineage>
</organism>
<dbReference type="EMBL" id="JASSZA010000008">
    <property type="protein sequence ID" value="KAK2104695.1"/>
    <property type="molecule type" value="Genomic_DNA"/>
</dbReference>
<proteinExistence type="predicted"/>
<keyword evidence="2" id="KW-1185">Reference proteome</keyword>
<gene>
    <name evidence="1" type="ORF">P7K49_018551</name>
</gene>
<accession>A0ABQ9V6B0</accession>
<reference evidence="1 2" key="1">
    <citation type="submission" date="2023-05" db="EMBL/GenBank/DDBJ databases">
        <title>B98-5 Cell Line De Novo Hybrid Assembly: An Optical Mapping Approach.</title>
        <authorList>
            <person name="Kananen K."/>
            <person name="Auerbach J.A."/>
            <person name="Kautto E."/>
            <person name="Blachly J.S."/>
        </authorList>
    </citation>
    <scope>NUCLEOTIDE SEQUENCE [LARGE SCALE GENOMIC DNA]</scope>
    <source>
        <strain evidence="1">B95-8</strain>
        <tissue evidence="1">Cell line</tissue>
    </source>
</reference>
<sequence>PRGKGSGTLEANIVVNGSGLHLNPFLGNSERDYDSGLQLTGPLNQRDGVEAMTYSVDWRAMTSED</sequence>
<dbReference type="Proteomes" id="UP001266305">
    <property type="component" value="Unassembled WGS sequence"/>
</dbReference>
<comment type="caution">
    <text evidence="1">The sequence shown here is derived from an EMBL/GenBank/DDBJ whole genome shotgun (WGS) entry which is preliminary data.</text>
</comment>
<evidence type="ECO:0000313" key="1">
    <source>
        <dbReference type="EMBL" id="KAK2104695.1"/>
    </source>
</evidence>
<evidence type="ECO:0000313" key="2">
    <source>
        <dbReference type="Proteomes" id="UP001266305"/>
    </source>
</evidence>
<protein>
    <submittedName>
        <fullName evidence="1">Uncharacterized protein</fullName>
    </submittedName>
</protein>
<feature type="non-terminal residue" evidence="1">
    <location>
        <position position="65"/>
    </location>
</feature>